<protein>
    <recommendedName>
        <fullName evidence="9">Bacterial sugar transferase domain-containing protein</fullName>
    </recommendedName>
</protein>
<dbReference type="AlphaFoldDB" id="A0A1B2ENG5"/>
<evidence type="ECO:0000256" key="8">
    <source>
        <dbReference type="ARBA" id="ARBA00023169"/>
    </source>
</evidence>
<comment type="similarity">
    <text evidence="2">Belongs to the bacterial sugar transferase family.</text>
</comment>
<keyword evidence="7" id="KW-0472">Membrane</keyword>
<dbReference type="GO" id="GO:0005886">
    <property type="term" value="C:plasma membrane"/>
    <property type="evidence" value="ECO:0007669"/>
    <property type="project" value="UniProtKB-SubCell"/>
</dbReference>
<dbReference type="GO" id="GO:0016780">
    <property type="term" value="F:phosphotransferase activity, for other substituted phosphate groups"/>
    <property type="evidence" value="ECO:0007669"/>
    <property type="project" value="TreeGrafter"/>
</dbReference>
<dbReference type="KEGG" id="moc:BB934_00695"/>
<keyword evidence="4" id="KW-0808">Transferase</keyword>
<keyword evidence="6" id="KW-1133">Transmembrane helix</keyword>
<dbReference type="PANTHER" id="PTHR30576:SF4">
    <property type="entry name" value="UNDECAPRENYL-PHOSPHATE GALACTOSE PHOSPHOTRANSFERASE"/>
    <property type="match status" value="1"/>
</dbReference>
<name>A0A1B2ENG5_9HYPH</name>
<organism evidence="10">
    <name type="scientific">Microvirga ossetica</name>
    <dbReference type="NCBI Taxonomy" id="1882682"/>
    <lineage>
        <taxon>Bacteria</taxon>
        <taxon>Pseudomonadati</taxon>
        <taxon>Pseudomonadota</taxon>
        <taxon>Alphaproteobacteria</taxon>
        <taxon>Hyphomicrobiales</taxon>
        <taxon>Methylobacteriaceae</taxon>
        <taxon>Microvirga</taxon>
    </lineage>
</organism>
<dbReference type="PANTHER" id="PTHR30576">
    <property type="entry name" value="COLANIC BIOSYNTHESIS UDP-GLUCOSE LIPID CARRIER TRANSFERASE"/>
    <property type="match status" value="1"/>
</dbReference>
<keyword evidence="3" id="KW-1003">Cell membrane</keyword>
<dbReference type="EMBL" id="CP016616">
    <property type="protein sequence ID" value="ANY81514.1"/>
    <property type="molecule type" value="Genomic_DNA"/>
</dbReference>
<evidence type="ECO:0000256" key="2">
    <source>
        <dbReference type="ARBA" id="ARBA00006464"/>
    </source>
</evidence>
<feature type="domain" description="Bacterial sugar transferase" evidence="9">
    <location>
        <begin position="4"/>
        <end position="164"/>
    </location>
</feature>
<sequence length="170" mass="19246">MTGGGPAVIKHMRLGPSGSVFPCLKFRTMVVDATDVLARHLENDPAAREEWQQNHKLKNDPRITPIGAVLRKTSLDELPQLFNVLWGHMSLVGPRPITSAEVPHYNKAMHLYYQTRPGITGLWQISGRNKVSYSQRVKLDEEYVTKWSFKRDIMILLKTAVCVIMMDGSC</sequence>
<evidence type="ECO:0000256" key="6">
    <source>
        <dbReference type="ARBA" id="ARBA00022989"/>
    </source>
</evidence>
<evidence type="ECO:0000259" key="9">
    <source>
        <dbReference type="Pfam" id="PF02397"/>
    </source>
</evidence>
<evidence type="ECO:0000256" key="4">
    <source>
        <dbReference type="ARBA" id="ARBA00022679"/>
    </source>
</evidence>
<keyword evidence="5" id="KW-0812">Transmembrane</keyword>
<accession>A0A1B2ENG5</accession>
<evidence type="ECO:0000256" key="3">
    <source>
        <dbReference type="ARBA" id="ARBA00022475"/>
    </source>
</evidence>
<comment type="subcellular location">
    <subcellularLocation>
        <location evidence="1">Cell membrane</location>
    </subcellularLocation>
</comment>
<evidence type="ECO:0000256" key="1">
    <source>
        <dbReference type="ARBA" id="ARBA00004236"/>
    </source>
</evidence>
<evidence type="ECO:0000256" key="7">
    <source>
        <dbReference type="ARBA" id="ARBA00023136"/>
    </source>
</evidence>
<dbReference type="InterPro" id="IPR003362">
    <property type="entry name" value="Bact_transf"/>
</dbReference>
<gene>
    <name evidence="10" type="ORF">BB934_00695</name>
</gene>
<reference evidence="10" key="1">
    <citation type="submission" date="2016-07" db="EMBL/GenBank/DDBJ databases">
        <title>Microvirga ossetica sp. nov. a new species of rhizobia isolated from root nodules of the legume species Vicia alpestris Steven originated from North Ossetia region in the Caucasus.</title>
        <authorList>
            <person name="Safronova V.I."/>
            <person name="Kuznetsova I.G."/>
            <person name="Sazanova A.L."/>
            <person name="Belimov A."/>
            <person name="Andronov E."/>
            <person name="Osledkin Y.S."/>
            <person name="Onishchuk O.P."/>
            <person name="Kurchak O.N."/>
            <person name="Shaposhnikov A.I."/>
            <person name="Willems A."/>
            <person name="Tikhonovich I.A."/>
        </authorList>
    </citation>
    <scope>NUCLEOTIDE SEQUENCE [LARGE SCALE GENOMIC DNA]</scope>
    <source>
        <strain evidence="10">V5/3M</strain>
    </source>
</reference>
<proteinExistence type="inferred from homology"/>
<keyword evidence="8" id="KW-0270">Exopolysaccharide synthesis</keyword>
<evidence type="ECO:0000256" key="5">
    <source>
        <dbReference type="ARBA" id="ARBA00022692"/>
    </source>
</evidence>
<evidence type="ECO:0000313" key="10">
    <source>
        <dbReference type="EMBL" id="ANY81514.1"/>
    </source>
</evidence>
<dbReference type="GO" id="GO:0000271">
    <property type="term" value="P:polysaccharide biosynthetic process"/>
    <property type="evidence" value="ECO:0007669"/>
    <property type="project" value="UniProtKB-KW"/>
</dbReference>
<dbReference type="Pfam" id="PF02397">
    <property type="entry name" value="Bac_transf"/>
    <property type="match status" value="1"/>
</dbReference>